<dbReference type="InterPro" id="IPR010255">
    <property type="entry name" value="Haem_peroxidase_sf"/>
</dbReference>
<keyword evidence="3" id="KW-0479">Metal-binding</keyword>
<proteinExistence type="inferred from homology"/>
<dbReference type="InterPro" id="IPR044831">
    <property type="entry name" value="Ccp1-like"/>
</dbReference>
<dbReference type="GO" id="GO:0034599">
    <property type="term" value="P:cellular response to oxidative stress"/>
    <property type="evidence" value="ECO:0007669"/>
    <property type="project" value="InterPro"/>
</dbReference>
<dbReference type="InterPro" id="IPR002016">
    <property type="entry name" value="Haem_peroxidase"/>
</dbReference>
<dbReference type="Proteomes" id="UP000266841">
    <property type="component" value="Unassembled WGS sequence"/>
</dbReference>
<evidence type="ECO:0000256" key="6">
    <source>
        <dbReference type="RuleBase" id="RU004241"/>
    </source>
</evidence>
<dbReference type="PANTHER" id="PTHR31356:SF66">
    <property type="entry name" value="CATALASE-PEROXIDASE"/>
    <property type="match status" value="1"/>
</dbReference>
<dbReference type="GO" id="GO:0004601">
    <property type="term" value="F:peroxidase activity"/>
    <property type="evidence" value="ECO:0007669"/>
    <property type="project" value="UniProtKB-KW"/>
</dbReference>
<dbReference type="SUPFAM" id="SSF48113">
    <property type="entry name" value="Heme-dependent peroxidases"/>
    <property type="match status" value="2"/>
</dbReference>
<dbReference type="Gene3D" id="1.10.520.10">
    <property type="match status" value="1"/>
</dbReference>
<evidence type="ECO:0000256" key="8">
    <source>
        <dbReference type="SAM" id="SignalP"/>
    </source>
</evidence>
<keyword evidence="5" id="KW-0408">Iron</keyword>
<keyword evidence="8" id="KW-0732">Signal</keyword>
<accession>K0R053</accession>
<dbReference type="PROSITE" id="PS00436">
    <property type="entry name" value="PEROXIDASE_2"/>
    <property type="match status" value="1"/>
</dbReference>
<feature type="region of interest" description="Disordered" evidence="7">
    <location>
        <begin position="193"/>
        <end position="232"/>
    </location>
</feature>
<dbReference type="Gene3D" id="1.10.420.10">
    <property type="entry name" value="Peroxidase, domain 2"/>
    <property type="match status" value="1"/>
</dbReference>
<dbReference type="PANTHER" id="PTHR31356">
    <property type="entry name" value="THYLAKOID LUMENAL 29 KDA PROTEIN, CHLOROPLASTIC-RELATED"/>
    <property type="match status" value="1"/>
</dbReference>
<organism evidence="10 11">
    <name type="scientific">Thalassiosira oceanica</name>
    <name type="common">Marine diatom</name>
    <dbReference type="NCBI Taxonomy" id="159749"/>
    <lineage>
        <taxon>Eukaryota</taxon>
        <taxon>Sar</taxon>
        <taxon>Stramenopiles</taxon>
        <taxon>Ochrophyta</taxon>
        <taxon>Bacillariophyta</taxon>
        <taxon>Coscinodiscophyceae</taxon>
        <taxon>Thalassiosirophycidae</taxon>
        <taxon>Thalassiosirales</taxon>
        <taxon>Thalassiosiraceae</taxon>
        <taxon>Thalassiosira</taxon>
    </lineage>
</organism>
<evidence type="ECO:0000313" key="11">
    <source>
        <dbReference type="Proteomes" id="UP000266841"/>
    </source>
</evidence>
<feature type="domain" description="Apple" evidence="9">
    <location>
        <begin position="466"/>
        <end position="548"/>
    </location>
</feature>
<dbReference type="OrthoDB" id="9970727at2759"/>
<dbReference type="InterPro" id="IPR019794">
    <property type="entry name" value="Peroxidases_AS"/>
</dbReference>
<evidence type="ECO:0000256" key="7">
    <source>
        <dbReference type="SAM" id="MobiDB-lite"/>
    </source>
</evidence>
<evidence type="ECO:0000256" key="4">
    <source>
        <dbReference type="ARBA" id="ARBA00023002"/>
    </source>
</evidence>
<dbReference type="Gene3D" id="3.50.4.10">
    <property type="entry name" value="Hepatocyte Growth Factor"/>
    <property type="match status" value="1"/>
</dbReference>
<dbReference type="EMBL" id="AGNL01048519">
    <property type="protein sequence ID" value="EJK45433.1"/>
    <property type="molecule type" value="Genomic_DNA"/>
</dbReference>
<reference evidence="10 11" key="1">
    <citation type="journal article" date="2012" name="Genome Biol.">
        <title>Genome and low-iron response of an oceanic diatom adapted to chronic iron limitation.</title>
        <authorList>
            <person name="Lommer M."/>
            <person name="Specht M."/>
            <person name="Roy A.S."/>
            <person name="Kraemer L."/>
            <person name="Andreson R."/>
            <person name="Gutowska M.A."/>
            <person name="Wolf J."/>
            <person name="Bergner S.V."/>
            <person name="Schilhabel M.B."/>
            <person name="Klostermeier U.C."/>
            <person name="Beiko R.G."/>
            <person name="Rosenstiel P."/>
            <person name="Hippler M."/>
            <person name="Laroche J."/>
        </authorList>
    </citation>
    <scope>NUCLEOTIDE SEQUENCE [LARGE SCALE GENOMIC DNA]</scope>
    <source>
        <strain evidence="10 11">CCMP1005</strain>
    </source>
</reference>
<keyword evidence="1" id="KW-0575">Peroxidase</keyword>
<feature type="compositionally biased region" description="Pro residues" evidence="7">
    <location>
        <begin position="213"/>
        <end position="228"/>
    </location>
</feature>
<evidence type="ECO:0000256" key="1">
    <source>
        <dbReference type="ARBA" id="ARBA00022559"/>
    </source>
</evidence>
<dbReference type="PROSITE" id="PS50948">
    <property type="entry name" value="PAN"/>
    <property type="match status" value="1"/>
</dbReference>
<name>K0R053_THAOC</name>
<dbReference type="GO" id="GO:0046872">
    <property type="term" value="F:metal ion binding"/>
    <property type="evidence" value="ECO:0007669"/>
    <property type="project" value="UniProtKB-KW"/>
</dbReference>
<keyword evidence="4" id="KW-0560">Oxidoreductase</keyword>
<feature type="chain" id="PRO_5003836489" description="Apple domain-containing protein" evidence="8">
    <location>
        <begin position="17"/>
        <end position="965"/>
    </location>
</feature>
<feature type="region of interest" description="Disordered" evidence="7">
    <location>
        <begin position="49"/>
        <end position="71"/>
    </location>
</feature>
<dbReference type="GO" id="GO:0020037">
    <property type="term" value="F:heme binding"/>
    <property type="evidence" value="ECO:0007669"/>
    <property type="project" value="InterPro"/>
</dbReference>
<evidence type="ECO:0000259" key="9">
    <source>
        <dbReference type="PROSITE" id="PS50948"/>
    </source>
</evidence>
<dbReference type="AlphaFoldDB" id="K0R053"/>
<dbReference type="GO" id="GO:0042744">
    <property type="term" value="P:hydrogen peroxide catabolic process"/>
    <property type="evidence" value="ECO:0007669"/>
    <property type="project" value="TreeGrafter"/>
</dbReference>
<evidence type="ECO:0000313" key="10">
    <source>
        <dbReference type="EMBL" id="EJK45433.1"/>
    </source>
</evidence>
<gene>
    <name evidence="10" type="ORF">THAOC_35952</name>
</gene>
<protein>
    <recommendedName>
        <fullName evidence="9">Apple domain-containing protein</fullName>
    </recommendedName>
</protein>
<evidence type="ECO:0000256" key="3">
    <source>
        <dbReference type="ARBA" id="ARBA00022723"/>
    </source>
</evidence>
<dbReference type="GO" id="GO:0000302">
    <property type="term" value="P:response to reactive oxygen species"/>
    <property type="evidence" value="ECO:0007669"/>
    <property type="project" value="TreeGrafter"/>
</dbReference>
<evidence type="ECO:0000256" key="2">
    <source>
        <dbReference type="ARBA" id="ARBA00022617"/>
    </source>
</evidence>
<sequence length="965" mass="105385">MKFLSLVGLYLAATTAYPGYDDGGGGGLRSKKPCSFASGLGAELSAELSQKHGRRLGENQASRNAPPSSEVTDRRFLLEGLLNEGKGCWGACAKTAGDCAHCGTGQCCRPQDYTNGVVGCELADAIESGSRCGAWAGDPPAGLRNEGRACAGSCPDGFGADCAYCGGWDGVADGSGQCCRLVDAESAERYKDHNLFEGPSPTPPTTPTSPTSPTSPTPPTTPTTPTPPDGLMNEGVACAAPCGFTNDQWGPTRDCPQFCGTGTCCSAFDWRRGAPGCELAVNVTGGQMVCGEFRDEGPALQDFRTGMPRGVYPTSSDAVETGESAEGRWIKDINVDGSNPGHHFVPEYNGEGGQPWSQFEMSLIRDLLVFQMRQATAGLDELSTAKFIRLPFHDCLHYEGEDSGSCDGCINWHNVRFRHVGRVEERNYEDYERPSPSSSNNGLGDAIEFLEYIFTLDLGKTWASGCYVKPGAVSGANAHLAGTRHDPIWVSTVEECRDHCLNTTDCKYFTVPHLRHINANGPCRLFSGAGTQRQTRGSGRLIAGDAYCEADSWSLQSRGKSRADLWAFASLVAVEEGIQRHNWACDGDRRSPHNGPIMCTQFEGEDQCSIELPRPFVFKTGRKDCESGSFMTDKKENSPDEHFNGTMAVRFMEDNFGFSAKETVTAMGAHTVGRFHQRQTGHKYVWTTDFQAFNNQYYRNIAGKEDWFFDDDECNKVGDAWGNKGHAVWIAKMNQVYRSGGPVQWIQKKVVCPNCAARSYDRGGRHPQRLAQDRDCCLVDVPEGAQCRPDGIGPIGSRAFNRDDDFSDGCEYSHFIFGRDEAAMGSDMGLRYKFDVDIRGFPYGCPGLETFYPSGFRFSDVTCGIDGRPRFVDPSLAWNDPNLERVTKNDWTDDACPADCARQDYQYPGDSRTLADWVDLYADNQAAWIREYVPVMEKMINNGYDDGVLVTSFSGYDTASGAGAV</sequence>
<comment type="caution">
    <text evidence="10">The sequence shown here is derived from an EMBL/GenBank/DDBJ whole genome shotgun (WGS) entry which is preliminary data.</text>
</comment>
<feature type="signal peptide" evidence="8">
    <location>
        <begin position="1"/>
        <end position="16"/>
    </location>
</feature>
<dbReference type="InterPro" id="IPR003609">
    <property type="entry name" value="Pan_app"/>
</dbReference>
<dbReference type="Pfam" id="PF00141">
    <property type="entry name" value="peroxidase"/>
    <property type="match status" value="1"/>
</dbReference>
<evidence type="ECO:0000256" key="5">
    <source>
        <dbReference type="ARBA" id="ARBA00023004"/>
    </source>
</evidence>
<feature type="compositionally biased region" description="Polar residues" evidence="7">
    <location>
        <begin position="59"/>
        <end position="70"/>
    </location>
</feature>
<keyword evidence="2" id="KW-0349">Heme</keyword>
<comment type="similarity">
    <text evidence="6">Belongs to the peroxidase family.</text>
</comment>
<keyword evidence="11" id="KW-1185">Reference proteome</keyword>